<name>A0A5J4NYN9_9TREM</name>
<dbReference type="PANTHER" id="PTHR11886:SF35">
    <property type="entry name" value="DYNEIN LIGHT CHAIN"/>
    <property type="match status" value="1"/>
</dbReference>
<gene>
    <name evidence="2" type="ORF">DEA37_0006989</name>
</gene>
<reference evidence="2 3" key="1">
    <citation type="journal article" date="2019" name="Gigascience">
        <title>Whole-genome sequence of the oriental lung fluke Paragonimus westermani.</title>
        <authorList>
            <person name="Oey H."/>
            <person name="Zakrzewski M."/>
            <person name="Narain K."/>
            <person name="Devi K.R."/>
            <person name="Agatsuma T."/>
            <person name="Nawaratna S."/>
            <person name="Gobert G.N."/>
            <person name="Jones M.K."/>
            <person name="Ragan M.A."/>
            <person name="McManus D.P."/>
            <person name="Krause L."/>
        </authorList>
    </citation>
    <scope>NUCLEOTIDE SEQUENCE [LARGE SCALE GENOMIC DNA]</scope>
    <source>
        <strain evidence="2 3">IND2009</strain>
    </source>
</reference>
<dbReference type="InterPro" id="IPR001372">
    <property type="entry name" value="Dynein_light_chain_typ-1/2"/>
</dbReference>
<dbReference type="PANTHER" id="PTHR11886">
    <property type="entry name" value="DYNEIN LIGHT CHAIN"/>
    <property type="match status" value="1"/>
</dbReference>
<dbReference type="GO" id="GO:0045505">
    <property type="term" value="F:dynein intermediate chain binding"/>
    <property type="evidence" value="ECO:0007669"/>
    <property type="project" value="TreeGrafter"/>
</dbReference>
<keyword evidence="3" id="KW-1185">Reference proteome</keyword>
<comment type="caution">
    <text evidence="2">The sequence shown here is derived from an EMBL/GenBank/DDBJ whole genome shotgun (WGS) entry which is preliminary data.</text>
</comment>
<keyword evidence="1" id="KW-0963">Cytoplasm</keyword>
<dbReference type="SMART" id="SM01375">
    <property type="entry name" value="Dynein_light"/>
    <property type="match status" value="1"/>
</dbReference>
<dbReference type="GO" id="GO:0007017">
    <property type="term" value="P:microtubule-based process"/>
    <property type="evidence" value="ECO:0007669"/>
    <property type="project" value="InterPro"/>
</dbReference>
<dbReference type="EMBL" id="QNGE01000478">
    <property type="protein sequence ID" value="KAA3680300.1"/>
    <property type="molecule type" value="Genomic_DNA"/>
</dbReference>
<proteinExistence type="inferred from homology"/>
<sequence>MPKDMENNALNSFKDACQTLRESKKLASHMKKHFDSFYGRNWQCIVGRDFGR</sequence>
<dbReference type="Gene3D" id="3.30.740.10">
    <property type="entry name" value="Protein Inhibitor Of Neuronal Nitric Oxide Synthase"/>
    <property type="match status" value="1"/>
</dbReference>
<accession>A0A5J4NYN9</accession>
<comment type="subcellular location">
    <subcellularLocation>
        <location evidence="1">Cytoplasm</location>
        <location evidence="1">Cytoskeleton</location>
    </subcellularLocation>
</comment>
<dbReference type="GO" id="GO:0005874">
    <property type="term" value="C:microtubule"/>
    <property type="evidence" value="ECO:0007669"/>
    <property type="project" value="UniProtKB-KW"/>
</dbReference>
<keyword evidence="1" id="KW-0206">Cytoskeleton</keyword>
<evidence type="ECO:0000256" key="1">
    <source>
        <dbReference type="RuleBase" id="RU365010"/>
    </source>
</evidence>
<dbReference type="Proteomes" id="UP000324629">
    <property type="component" value="Unassembled WGS sequence"/>
</dbReference>
<dbReference type="Pfam" id="PF01221">
    <property type="entry name" value="Dynein_light"/>
    <property type="match status" value="1"/>
</dbReference>
<dbReference type="AlphaFoldDB" id="A0A5J4NYN9"/>
<keyword evidence="1" id="KW-0243">Dynein</keyword>
<keyword evidence="1" id="KW-0493">Microtubule</keyword>
<keyword evidence="1" id="KW-0505">Motor protein</keyword>
<organism evidence="2 3">
    <name type="scientific">Paragonimus westermani</name>
    <dbReference type="NCBI Taxonomy" id="34504"/>
    <lineage>
        <taxon>Eukaryota</taxon>
        <taxon>Metazoa</taxon>
        <taxon>Spiralia</taxon>
        <taxon>Lophotrochozoa</taxon>
        <taxon>Platyhelminthes</taxon>
        <taxon>Trematoda</taxon>
        <taxon>Digenea</taxon>
        <taxon>Plagiorchiida</taxon>
        <taxon>Troglotremata</taxon>
        <taxon>Troglotrematidae</taxon>
        <taxon>Paragonimus</taxon>
    </lineage>
</organism>
<comment type="similarity">
    <text evidence="1">Belongs to the dynein light chain family.</text>
</comment>
<dbReference type="SUPFAM" id="SSF54648">
    <property type="entry name" value="DLC"/>
    <property type="match status" value="1"/>
</dbReference>
<protein>
    <recommendedName>
        <fullName evidence="1">Dynein light chain</fullName>
    </recommendedName>
</protein>
<dbReference type="GO" id="GO:0005868">
    <property type="term" value="C:cytoplasmic dynein complex"/>
    <property type="evidence" value="ECO:0007669"/>
    <property type="project" value="TreeGrafter"/>
</dbReference>
<dbReference type="InterPro" id="IPR037177">
    <property type="entry name" value="DLC_sf"/>
</dbReference>
<evidence type="ECO:0000313" key="3">
    <source>
        <dbReference type="Proteomes" id="UP000324629"/>
    </source>
</evidence>
<evidence type="ECO:0000313" key="2">
    <source>
        <dbReference type="EMBL" id="KAA3680300.1"/>
    </source>
</evidence>